<dbReference type="Gene3D" id="3.30.420.40">
    <property type="match status" value="2"/>
</dbReference>
<proteinExistence type="predicted"/>
<dbReference type="CDD" id="cd10170">
    <property type="entry name" value="ASKHA_NBD_HSP70"/>
    <property type="match status" value="1"/>
</dbReference>
<dbReference type="Gene3D" id="3.90.640.10">
    <property type="entry name" value="Actin, Chain A, domain 4"/>
    <property type="match status" value="1"/>
</dbReference>
<dbReference type="InParanoid" id="A0A0H2RBF4"/>
<protein>
    <recommendedName>
        <fullName evidence="3">Actin-like ATPase domain-containing protein</fullName>
    </recommendedName>
</protein>
<dbReference type="STRING" id="27342.A0A0H2RBF4"/>
<gene>
    <name evidence="1" type="ORF">SCHPADRAFT_922429</name>
</gene>
<dbReference type="OrthoDB" id="2963168at2759"/>
<accession>A0A0H2RBF4</accession>
<sequence length="596" mass="66576">MLNGTTSSVYQGSSKRLVVALDVGTTFSGVSFCLLDPGLVPKICNVTKYPGQTILGSSKIPSVMFYDLSGNMKCAGAETTLPEYEIQAEDEGWKRVDWFKLHLRPPSMFSIHDSVKIPTLPVGKDIVQIFADFLGYLMECTEKFIKDTYATMTDALWNTLFSRVTIVLSHPNGWEGPQQQQMRRSAILARLVTDTPRGHDRLIFVTEGEASLHFCVRGQFIDDTKQGFVVADLGGGTLDFSIYEVCGQNPLEVRETDMPKCVIEGSVLVTQRACTFLKEKLKKSPYGDEKTLEQIFRKFDETTKMVFRSETDSCFVSFGSPRDNDRDRGIRGGRLKLSGDDVASFFEPSIKATVKAIEDYVKTCSIGISAVYVVGGFSSSPYLKFEVERRLQSHNIRVATPDGQAVKAVADGAVSFFIDHYVTARIAKATYGVQVHVPFDETKEDHMKRMSLVFTSNSGRRRINGSFSTILKKGTVVHETTEFRSQLFREQYLGCSEIFEGNILAYVGPGDPPAWIDSMKLSEKKVLCTIKADMAGKGREEPEQISLTGRKYKTYNYEIILLFGGPEFKAQYCWVEKGVEKRGPAEIVYEKFSSGV</sequence>
<dbReference type="PANTHER" id="PTHR14187:SF5">
    <property type="entry name" value="HEAT SHOCK 70 KDA PROTEIN 12A"/>
    <property type="match status" value="1"/>
</dbReference>
<dbReference type="InterPro" id="IPR043129">
    <property type="entry name" value="ATPase_NBD"/>
</dbReference>
<dbReference type="EMBL" id="KQ086065">
    <property type="protein sequence ID" value="KLO09149.1"/>
    <property type="molecule type" value="Genomic_DNA"/>
</dbReference>
<keyword evidence="2" id="KW-1185">Reference proteome</keyword>
<reference evidence="1 2" key="1">
    <citation type="submission" date="2015-04" db="EMBL/GenBank/DDBJ databases">
        <title>Complete genome sequence of Schizopora paradoxa KUC8140, a cosmopolitan wood degrader in East Asia.</title>
        <authorList>
            <consortium name="DOE Joint Genome Institute"/>
            <person name="Min B."/>
            <person name="Park H."/>
            <person name="Jang Y."/>
            <person name="Kim J.-J."/>
            <person name="Kim K.H."/>
            <person name="Pangilinan J."/>
            <person name="Lipzen A."/>
            <person name="Riley R."/>
            <person name="Grigoriev I.V."/>
            <person name="Spatafora J.W."/>
            <person name="Choi I.-G."/>
        </authorList>
    </citation>
    <scope>NUCLEOTIDE SEQUENCE [LARGE SCALE GENOMIC DNA]</scope>
    <source>
        <strain evidence="1 2">KUC8140</strain>
    </source>
</reference>
<dbReference type="PANTHER" id="PTHR14187">
    <property type="entry name" value="ALPHA KINASE/ELONGATION FACTOR 2 KINASE"/>
    <property type="match status" value="1"/>
</dbReference>
<dbReference type="Proteomes" id="UP000053477">
    <property type="component" value="Unassembled WGS sequence"/>
</dbReference>
<evidence type="ECO:0000313" key="1">
    <source>
        <dbReference type="EMBL" id="KLO09149.1"/>
    </source>
</evidence>
<organism evidence="1 2">
    <name type="scientific">Schizopora paradoxa</name>
    <dbReference type="NCBI Taxonomy" id="27342"/>
    <lineage>
        <taxon>Eukaryota</taxon>
        <taxon>Fungi</taxon>
        <taxon>Dikarya</taxon>
        <taxon>Basidiomycota</taxon>
        <taxon>Agaricomycotina</taxon>
        <taxon>Agaricomycetes</taxon>
        <taxon>Hymenochaetales</taxon>
        <taxon>Schizoporaceae</taxon>
        <taxon>Schizopora</taxon>
    </lineage>
</organism>
<name>A0A0H2RBF4_9AGAM</name>
<dbReference type="AlphaFoldDB" id="A0A0H2RBF4"/>
<evidence type="ECO:0000313" key="2">
    <source>
        <dbReference type="Proteomes" id="UP000053477"/>
    </source>
</evidence>
<dbReference type="SUPFAM" id="SSF53067">
    <property type="entry name" value="Actin-like ATPase domain"/>
    <property type="match status" value="2"/>
</dbReference>
<evidence type="ECO:0008006" key="3">
    <source>
        <dbReference type="Google" id="ProtNLM"/>
    </source>
</evidence>